<comment type="caution">
    <text evidence="2">The sequence shown here is derived from an EMBL/GenBank/DDBJ whole genome shotgun (WGS) entry which is preliminary data.</text>
</comment>
<organism evidence="2 3">
    <name type="scientific">Sulfitobacter sediminis</name>
    <dbReference type="NCBI Taxonomy" id="3234186"/>
    <lineage>
        <taxon>Bacteria</taxon>
        <taxon>Pseudomonadati</taxon>
        <taxon>Pseudomonadota</taxon>
        <taxon>Alphaproteobacteria</taxon>
        <taxon>Rhodobacterales</taxon>
        <taxon>Roseobacteraceae</taxon>
        <taxon>Sulfitobacter</taxon>
    </lineage>
</organism>
<dbReference type="Pfam" id="PF06568">
    <property type="entry name" value="YjiS-like"/>
    <property type="match status" value="1"/>
</dbReference>
<evidence type="ECO:0000259" key="1">
    <source>
        <dbReference type="Pfam" id="PF06568"/>
    </source>
</evidence>
<evidence type="ECO:0000313" key="3">
    <source>
        <dbReference type="Proteomes" id="UP001556098"/>
    </source>
</evidence>
<keyword evidence="3" id="KW-1185">Reference proteome</keyword>
<protein>
    <submittedName>
        <fullName evidence="2">DUF1127 domain-containing protein</fullName>
    </submittedName>
</protein>
<dbReference type="EMBL" id="JBFNXX010000016">
    <property type="protein sequence ID" value="MEW9921497.1"/>
    <property type="molecule type" value="Genomic_DNA"/>
</dbReference>
<name>A0ABV3RSG0_9RHOB</name>
<feature type="domain" description="YjiS-like" evidence="1">
    <location>
        <begin position="23"/>
        <end position="50"/>
    </location>
</feature>
<accession>A0ABV3RSG0</accession>
<gene>
    <name evidence="2" type="ORF">AB2B41_17950</name>
</gene>
<reference evidence="2 3" key="1">
    <citation type="submission" date="2024-07" db="EMBL/GenBank/DDBJ databases">
        <title>Marimonas sp.nov., isolated from tidal-flat sediment.</title>
        <authorList>
            <person name="Jayan J.N."/>
            <person name="Lee S.S."/>
        </authorList>
    </citation>
    <scope>NUCLEOTIDE SEQUENCE [LARGE SCALE GENOMIC DNA]</scope>
    <source>
        <strain evidence="2 3">MJW-29</strain>
    </source>
</reference>
<proteinExistence type="predicted"/>
<dbReference type="InterPro" id="IPR009506">
    <property type="entry name" value="YjiS-like"/>
</dbReference>
<dbReference type="RefSeq" id="WP_367879198.1">
    <property type="nucleotide sequence ID" value="NZ_JBFNXX010000016.1"/>
</dbReference>
<sequence length="70" mass="8179">MTDFSLHKTRSLAPRLSIFGWLVAALDVWRSRRQLASLDHDRLEDIGLTRKSAEKEANRPIWDVPAHWLK</sequence>
<evidence type="ECO:0000313" key="2">
    <source>
        <dbReference type="EMBL" id="MEW9921497.1"/>
    </source>
</evidence>
<dbReference type="Proteomes" id="UP001556098">
    <property type="component" value="Unassembled WGS sequence"/>
</dbReference>